<evidence type="ECO:0000313" key="2">
    <source>
        <dbReference type="Proteomes" id="UP000006135"/>
    </source>
</evidence>
<dbReference type="Proteomes" id="UP000006135">
    <property type="component" value="Chromosome"/>
</dbReference>
<dbReference type="KEGG" id="acu:Atc_2730"/>
<sequence>MLLRGEHRAMLRERSPRIAERWPPRQPVSLLQRLFRK</sequence>
<reference evidence="1 2" key="1">
    <citation type="journal article" date="2011" name="J. Genet. Genomics">
        <title>Unraveling the Acidithiobacillus caldus complete genome and its central metabolisms for carbon assimilation.</title>
        <authorList>
            <person name="You X.Y."/>
            <person name="Guo X."/>
            <person name="Zheng H.J."/>
            <person name="Zhang M.J."/>
            <person name="Liu L.J."/>
            <person name="Zhu Y.Q."/>
            <person name="Zhu B."/>
            <person name="Wang S.Y."/>
            <person name="Zhao G.P."/>
            <person name="Poetsch A."/>
            <person name="Jiang C.Y."/>
            <person name="Liu S.J."/>
        </authorList>
    </citation>
    <scope>NUCLEOTIDE SEQUENCE [LARGE SCALE GENOMIC DNA]</scope>
    <source>
        <strain evidence="1 2">SM-1</strain>
    </source>
</reference>
<dbReference type="STRING" id="990288.Atc_2730"/>
<protein>
    <submittedName>
        <fullName evidence="1">Uncharacterized protein</fullName>
    </submittedName>
</protein>
<name>F9ZTL6_ACICS</name>
<dbReference type="EMBL" id="CP002573">
    <property type="protein sequence ID" value="AEK59377.1"/>
    <property type="molecule type" value="Genomic_DNA"/>
</dbReference>
<keyword evidence="2" id="KW-1185">Reference proteome</keyword>
<dbReference type="AlphaFoldDB" id="F9ZTL6"/>
<dbReference type="HOGENOM" id="CLU_3338937_0_0_6"/>
<evidence type="ECO:0000313" key="1">
    <source>
        <dbReference type="EMBL" id="AEK59377.1"/>
    </source>
</evidence>
<organism evidence="1 2">
    <name type="scientific">Acidithiobacillus caldus (strain SM-1)</name>
    <dbReference type="NCBI Taxonomy" id="990288"/>
    <lineage>
        <taxon>Bacteria</taxon>
        <taxon>Pseudomonadati</taxon>
        <taxon>Pseudomonadota</taxon>
        <taxon>Acidithiobacillia</taxon>
        <taxon>Acidithiobacillales</taxon>
        <taxon>Acidithiobacillaceae</taxon>
        <taxon>Acidithiobacillus</taxon>
    </lineage>
</organism>
<proteinExistence type="predicted"/>
<accession>F9ZTL6</accession>
<gene>
    <name evidence="1" type="ordered locus">Atc_2730</name>
</gene>